<comment type="caution">
    <text evidence="3">The sequence shown here is derived from an EMBL/GenBank/DDBJ whole genome shotgun (WGS) entry which is preliminary data.</text>
</comment>
<sequence length="100" mass="11153">MHGKSFVRKRVPDPESSLETLGGSGATLLDPFVVPFWGFPCTSSYCFVAIKLQYLRNSLPDQVVVQRIEGKLYALGKCIACNDDVALSHTYLERETEEIV</sequence>
<keyword evidence="2" id="KW-0648">Protein biosynthesis</keyword>
<evidence type="ECO:0000256" key="2">
    <source>
        <dbReference type="ARBA" id="ARBA00022917"/>
    </source>
</evidence>
<accession>A0A9Q0KFM0</accession>
<keyword evidence="1" id="KW-0396">Initiation factor</keyword>
<gene>
    <name evidence="3" type="ORF">NE237_002782</name>
</gene>
<dbReference type="InterPro" id="IPR002769">
    <property type="entry name" value="eIF6"/>
</dbReference>
<proteinExistence type="predicted"/>
<dbReference type="Proteomes" id="UP001141806">
    <property type="component" value="Unassembled WGS sequence"/>
</dbReference>
<evidence type="ECO:0000313" key="3">
    <source>
        <dbReference type="EMBL" id="KAJ4969683.1"/>
    </source>
</evidence>
<dbReference type="GO" id="GO:0003743">
    <property type="term" value="F:translation initiation factor activity"/>
    <property type="evidence" value="ECO:0007669"/>
    <property type="project" value="UniProtKB-KW"/>
</dbReference>
<evidence type="ECO:0000313" key="4">
    <source>
        <dbReference type="Proteomes" id="UP001141806"/>
    </source>
</evidence>
<evidence type="ECO:0000256" key="1">
    <source>
        <dbReference type="ARBA" id="ARBA00022540"/>
    </source>
</evidence>
<dbReference type="EMBL" id="JAMYWD010000005">
    <property type="protein sequence ID" value="KAJ4969683.1"/>
    <property type="molecule type" value="Genomic_DNA"/>
</dbReference>
<dbReference type="Gene3D" id="3.75.10.10">
    <property type="entry name" value="L-arginine/glycine Amidinotransferase, Chain A"/>
    <property type="match status" value="1"/>
</dbReference>
<dbReference type="GO" id="GO:0043022">
    <property type="term" value="F:ribosome binding"/>
    <property type="evidence" value="ECO:0007669"/>
    <property type="project" value="InterPro"/>
</dbReference>
<keyword evidence="4" id="KW-1185">Reference proteome</keyword>
<reference evidence="3" key="1">
    <citation type="journal article" date="2023" name="Plant J.">
        <title>The genome of the king protea, Protea cynaroides.</title>
        <authorList>
            <person name="Chang J."/>
            <person name="Duong T.A."/>
            <person name="Schoeman C."/>
            <person name="Ma X."/>
            <person name="Roodt D."/>
            <person name="Barker N."/>
            <person name="Li Z."/>
            <person name="Van de Peer Y."/>
            <person name="Mizrachi E."/>
        </authorList>
    </citation>
    <scope>NUCLEOTIDE SEQUENCE</scope>
    <source>
        <tissue evidence="3">Young leaves</tissue>
    </source>
</reference>
<protein>
    <submittedName>
        <fullName evidence="3">Uncharacterized protein</fullName>
    </submittedName>
</protein>
<dbReference type="Pfam" id="PF01912">
    <property type="entry name" value="eIF-6"/>
    <property type="match status" value="1"/>
</dbReference>
<name>A0A9Q0KFM0_9MAGN</name>
<dbReference type="SUPFAM" id="SSF55909">
    <property type="entry name" value="Pentein"/>
    <property type="match status" value="1"/>
</dbReference>
<dbReference type="PANTHER" id="PTHR10784">
    <property type="entry name" value="TRANSLATION INITIATION FACTOR 6"/>
    <property type="match status" value="1"/>
</dbReference>
<dbReference type="OrthoDB" id="4155914at2759"/>
<dbReference type="GO" id="GO:0042256">
    <property type="term" value="P:cytosolic ribosome assembly"/>
    <property type="evidence" value="ECO:0007669"/>
    <property type="project" value="InterPro"/>
</dbReference>
<organism evidence="3 4">
    <name type="scientific">Protea cynaroides</name>
    <dbReference type="NCBI Taxonomy" id="273540"/>
    <lineage>
        <taxon>Eukaryota</taxon>
        <taxon>Viridiplantae</taxon>
        <taxon>Streptophyta</taxon>
        <taxon>Embryophyta</taxon>
        <taxon>Tracheophyta</taxon>
        <taxon>Spermatophyta</taxon>
        <taxon>Magnoliopsida</taxon>
        <taxon>Proteales</taxon>
        <taxon>Proteaceae</taxon>
        <taxon>Protea</taxon>
    </lineage>
</organism>
<dbReference type="AlphaFoldDB" id="A0A9Q0KFM0"/>